<reference evidence="11 12" key="1">
    <citation type="submission" date="2018-05" db="EMBL/GenBank/DDBJ databases">
        <authorList>
            <person name="Zhang Y.-J."/>
        </authorList>
    </citation>
    <scope>NUCLEOTIDE SEQUENCE [LARGE SCALE GENOMIC DNA]</scope>
    <source>
        <strain evidence="11 12">CY04</strain>
    </source>
</reference>
<evidence type="ECO:0000259" key="10">
    <source>
        <dbReference type="SMART" id="SM00322"/>
    </source>
</evidence>
<keyword evidence="4 7" id="KW-0694">RNA-binding</keyword>
<organism evidence="11 12">
    <name type="scientific">Parasedimentitalea denitrificans</name>
    <dbReference type="NCBI Taxonomy" id="2211118"/>
    <lineage>
        <taxon>Bacteria</taxon>
        <taxon>Pseudomonadati</taxon>
        <taxon>Pseudomonadota</taxon>
        <taxon>Alphaproteobacteria</taxon>
        <taxon>Rhodobacterales</taxon>
        <taxon>Paracoccaceae</taxon>
        <taxon>Parasedimentitalea</taxon>
    </lineage>
</organism>
<comment type="caution">
    <text evidence="11">The sequence shown here is derived from an EMBL/GenBank/DDBJ whole genome shotgun (WGS) entry which is preliminary data.</text>
</comment>
<dbReference type="InterPro" id="IPR036555">
    <property type="entry name" value="NusA_N_sf"/>
</dbReference>
<keyword evidence="3 7" id="KW-0889">Transcription antitermination</keyword>
<dbReference type="HAMAP" id="MF_00945_B">
    <property type="entry name" value="NusA_B"/>
    <property type="match status" value="1"/>
</dbReference>
<evidence type="ECO:0000259" key="9">
    <source>
        <dbReference type="SMART" id="SM00316"/>
    </source>
</evidence>
<dbReference type="InterPro" id="IPR015946">
    <property type="entry name" value="KH_dom-like_a/b"/>
</dbReference>
<dbReference type="Pfam" id="PF08529">
    <property type="entry name" value="NusA_N"/>
    <property type="match status" value="1"/>
</dbReference>
<evidence type="ECO:0000256" key="5">
    <source>
        <dbReference type="ARBA" id="ARBA00023015"/>
    </source>
</evidence>
<dbReference type="Gene3D" id="2.40.50.140">
    <property type="entry name" value="Nucleic acid-binding proteins"/>
    <property type="match status" value="1"/>
</dbReference>
<evidence type="ECO:0000256" key="2">
    <source>
        <dbReference type="ARBA" id="ARBA00022490"/>
    </source>
</evidence>
<evidence type="ECO:0000256" key="3">
    <source>
        <dbReference type="ARBA" id="ARBA00022814"/>
    </source>
</evidence>
<comment type="function">
    <text evidence="7">Participates in both transcription termination and antitermination.</text>
</comment>
<dbReference type="SUPFAM" id="SSF54814">
    <property type="entry name" value="Prokaryotic type KH domain (KH-domain type II)"/>
    <property type="match status" value="2"/>
</dbReference>
<dbReference type="InterPro" id="IPR010213">
    <property type="entry name" value="TF_NusA"/>
</dbReference>
<sequence>MAITSANQLELLQTAEAVAREKMIDPSLVVDAMEESLARAAKSRYGSEMDIRVSIDRKTGKATFTRVRTVVEDEELENYQSEFTVEQAKQYMAEPAVGDTFVEEVPPVEMGRIAAQSAKQVILQRVREAERDRQYEEFKDRAGSIINGLVKREEYGNVIVDVGAGEAILRRNEKIGRESYRPNDRIRCFIKDVRREQRGPQIFLSRTAPEFMAELFKMEVPEIYDGIIDIKAVARDPGSRAKIAVISYDGSIDPVGACVGMRGSRVQAVVNELQGEKIDIIPWNEDQPTFLVNALQPAEVSKVVLDEEAGKIEVVVPEEQLSLAIGRRGQNVRLASQLTGLDIDIMTEEEESARRQKEFEARTALFMAALDLDEFFAQLLVSEGFTNLEEVAYVELEELLVIDGVDTDTASELQARARDNLEAQAKAAIEAARALGVEDSLINFEGLTPLMVEALAKDGVKTLEDFATCADWELAGGWTTDNGERIKDDGILEPFEMSLEDAQNLVMTARIMLGWVDPADLETDEDVSEDADEDEQQSEAEA</sequence>
<keyword evidence="2 7" id="KW-0963">Cytoplasm</keyword>
<feature type="domain" description="K Homology" evidence="10">
    <location>
        <begin position="311"/>
        <end position="370"/>
    </location>
</feature>
<dbReference type="SUPFAM" id="SSF50249">
    <property type="entry name" value="Nucleic acid-binding proteins"/>
    <property type="match status" value="1"/>
</dbReference>
<keyword evidence="5 7" id="KW-0805">Transcription regulation</keyword>
<dbReference type="SMART" id="SM00322">
    <property type="entry name" value="KH"/>
    <property type="match status" value="2"/>
</dbReference>
<dbReference type="Gene3D" id="3.30.300.20">
    <property type="match status" value="2"/>
</dbReference>
<dbReference type="NCBIfam" id="TIGR01954">
    <property type="entry name" value="nusA_Cterm_rpt"/>
    <property type="match status" value="1"/>
</dbReference>
<dbReference type="InterPro" id="IPR058582">
    <property type="entry name" value="KH_NusA_2nd"/>
</dbReference>
<dbReference type="InterPro" id="IPR012340">
    <property type="entry name" value="NA-bd_OB-fold"/>
</dbReference>
<dbReference type="Pfam" id="PF26594">
    <property type="entry name" value="KH_NusA_2nd"/>
    <property type="match status" value="1"/>
</dbReference>
<gene>
    <name evidence="7" type="primary">nusA</name>
    <name evidence="11" type="ORF">DL239_06320</name>
</gene>
<accession>A0ABX0W5P6</accession>
<evidence type="ECO:0000256" key="7">
    <source>
        <dbReference type="HAMAP-Rule" id="MF_00945"/>
    </source>
</evidence>
<dbReference type="NCBIfam" id="TIGR01953">
    <property type="entry name" value="NusA"/>
    <property type="match status" value="1"/>
</dbReference>
<dbReference type="PROSITE" id="PS50084">
    <property type="entry name" value="KH_TYPE_1"/>
    <property type="match status" value="1"/>
</dbReference>
<dbReference type="InterPro" id="IPR025249">
    <property type="entry name" value="TF_NusA_KH_1st"/>
</dbReference>
<feature type="domain" description="S1 motif" evidence="9">
    <location>
        <begin position="141"/>
        <end position="207"/>
    </location>
</feature>
<evidence type="ECO:0000256" key="8">
    <source>
        <dbReference type="SAM" id="MobiDB-lite"/>
    </source>
</evidence>
<dbReference type="EMBL" id="QHLQ01000004">
    <property type="protein sequence ID" value="NIZ60588.1"/>
    <property type="molecule type" value="Genomic_DNA"/>
</dbReference>
<dbReference type="Pfam" id="PF13184">
    <property type="entry name" value="KH_NusA_1st"/>
    <property type="match status" value="1"/>
</dbReference>
<comment type="subunit">
    <text evidence="7">Monomer. Binds directly to the core enzyme of the DNA-dependent RNA polymerase and to nascent RNA.</text>
</comment>
<evidence type="ECO:0000256" key="4">
    <source>
        <dbReference type="ARBA" id="ARBA00022884"/>
    </source>
</evidence>
<dbReference type="PANTHER" id="PTHR22648:SF0">
    <property type="entry name" value="TRANSCRIPTION TERMINATION_ANTITERMINATION PROTEIN NUSA"/>
    <property type="match status" value="1"/>
</dbReference>
<keyword evidence="12" id="KW-1185">Reference proteome</keyword>
<dbReference type="InterPro" id="IPR010214">
    <property type="entry name" value="Tscrpt_termin_fac_NusA_C_rpt"/>
</dbReference>
<evidence type="ECO:0000256" key="6">
    <source>
        <dbReference type="ARBA" id="ARBA00023163"/>
    </source>
</evidence>
<feature type="domain" description="K Homology" evidence="10">
    <location>
        <begin position="237"/>
        <end position="310"/>
    </location>
</feature>
<dbReference type="Gene3D" id="3.30.1480.10">
    <property type="entry name" value="NusA, N-terminal domain"/>
    <property type="match status" value="1"/>
</dbReference>
<proteinExistence type="inferred from homology"/>
<feature type="region of interest" description="Disordered" evidence="8">
    <location>
        <begin position="520"/>
        <end position="542"/>
    </location>
</feature>
<dbReference type="RefSeq" id="WP_167683158.1">
    <property type="nucleotide sequence ID" value="NZ_QHLQ01000004.1"/>
</dbReference>
<dbReference type="Gene3D" id="1.10.150.20">
    <property type="entry name" value="5' to 3' exonuclease, C-terminal subdomain"/>
    <property type="match status" value="2"/>
</dbReference>
<dbReference type="PANTHER" id="PTHR22648">
    <property type="entry name" value="TRANSCRIPTION TERMINATION FACTOR NUSA"/>
    <property type="match status" value="1"/>
</dbReference>
<dbReference type="CDD" id="cd02134">
    <property type="entry name" value="KH-II_NusA_rpt1"/>
    <property type="match status" value="1"/>
</dbReference>
<name>A0ABX0W5P6_9RHOB</name>
<dbReference type="InterPro" id="IPR004087">
    <property type="entry name" value="KH_dom"/>
</dbReference>
<evidence type="ECO:0000256" key="1">
    <source>
        <dbReference type="ARBA" id="ARBA00022472"/>
    </source>
</evidence>
<dbReference type="InterPro" id="IPR009019">
    <property type="entry name" value="KH_sf_prok-type"/>
</dbReference>
<protein>
    <recommendedName>
        <fullName evidence="7">Transcription termination/antitermination protein NusA</fullName>
    </recommendedName>
</protein>
<dbReference type="InterPro" id="IPR013735">
    <property type="entry name" value="TF_NusA_N"/>
</dbReference>
<dbReference type="CDD" id="cd22529">
    <property type="entry name" value="KH-II_NusA_rpt2"/>
    <property type="match status" value="1"/>
</dbReference>
<dbReference type="SMART" id="SM00316">
    <property type="entry name" value="S1"/>
    <property type="match status" value="1"/>
</dbReference>
<comment type="similarity">
    <text evidence="7">Belongs to the NusA family.</text>
</comment>
<dbReference type="CDD" id="cd04455">
    <property type="entry name" value="S1_NusA"/>
    <property type="match status" value="1"/>
</dbReference>
<evidence type="ECO:0000313" key="12">
    <source>
        <dbReference type="Proteomes" id="UP001429564"/>
    </source>
</evidence>
<dbReference type="SUPFAM" id="SSF69705">
    <property type="entry name" value="Transcription factor NusA, N-terminal domain"/>
    <property type="match status" value="1"/>
</dbReference>
<keyword evidence="1 7" id="KW-0806">Transcription termination</keyword>
<dbReference type="InterPro" id="IPR010995">
    <property type="entry name" value="DNA_repair_Rad51/TF_NusA_a-hlx"/>
</dbReference>
<dbReference type="Proteomes" id="UP001429564">
    <property type="component" value="Unassembled WGS sequence"/>
</dbReference>
<dbReference type="InterPro" id="IPR030842">
    <property type="entry name" value="TF_NusA_bacterial"/>
</dbReference>
<comment type="subcellular location">
    <subcellularLocation>
        <location evidence="7">Cytoplasm</location>
    </subcellularLocation>
</comment>
<keyword evidence="6 7" id="KW-0804">Transcription</keyword>
<dbReference type="InterPro" id="IPR003029">
    <property type="entry name" value="S1_domain"/>
</dbReference>
<dbReference type="SUPFAM" id="SSF47794">
    <property type="entry name" value="Rad51 N-terminal domain-like"/>
    <property type="match status" value="1"/>
</dbReference>
<evidence type="ECO:0000313" key="11">
    <source>
        <dbReference type="EMBL" id="NIZ60588.1"/>
    </source>
</evidence>